<dbReference type="Proteomes" id="UP000051386">
    <property type="component" value="Unassembled WGS sequence"/>
</dbReference>
<protein>
    <submittedName>
        <fullName evidence="1">Uncharacterized protein</fullName>
    </submittedName>
</protein>
<keyword evidence="2" id="KW-1185">Reference proteome</keyword>
<proteinExistence type="predicted"/>
<gene>
    <name evidence="1" type="ORF">ABB28_17235</name>
</gene>
<dbReference type="RefSeq" id="WP_042613608.1">
    <property type="nucleotide sequence ID" value="NZ_DAMBRS010000001.1"/>
</dbReference>
<dbReference type="PATRIC" id="fig|517011.3.peg.202"/>
<accession>A0A0R0CL16</accession>
<dbReference type="InterPro" id="IPR053801">
    <property type="entry name" value="DUF6959"/>
</dbReference>
<comment type="caution">
    <text evidence="1">The sequence shown here is derived from an EMBL/GenBank/DDBJ whole genome shotgun (WGS) entry which is preliminary data.</text>
</comment>
<reference evidence="1 2" key="1">
    <citation type="submission" date="2015-05" db="EMBL/GenBank/DDBJ databases">
        <title>Genome sequencing and analysis of members of genus Stenotrophomonas.</title>
        <authorList>
            <person name="Patil P.P."/>
            <person name="Midha S."/>
            <person name="Patil P.B."/>
        </authorList>
    </citation>
    <scope>NUCLEOTIDE SEQUENCE [LARGE SCALE GENOMIC DNA]</scope>
    <source>
        <strain evidence="1 2">DSM 21508</strain>
    </source>
</reference>
<evidence type="ECO:0000313" key="1">
    <source>
        <dbReference type="EMBL" id="KRG66478.1"/>
    </source>
</evidence>
<dbReference type="EMBL" id="LDJK01000112">
    <property type="protein sequence ID" value="KRG66478.1"/>
    <property type="molecule type" value="Genomic_DNA"/>
</dbReference>
<name>A0A0R0CL16_9GAMM</name>
<dbReference type="AlphaFoldDB" id="A0A0R0CL16"/>
<dbReference type="Pfam" id="PF22281">
    <property type="entry name" value="DUF6959"/>
    <property type="match status" value="1"/>
</dbReference>
<organism evidence="1 2">
    <name type="scientific">Stenotrophomonas chelatiphaga</name>
    <dbReference type="NCBI Taxonomy" id="517011"/>
    <lineage>
        <taxon>Bacteria</taxon>
        <taxon>Pseudomonadati</taxon>
        <taxon>Pseudomonadota</taxon>
        <taxon>Gammaproteobacteria</taxon>
        <taxon>Lysobacterales</taxon>
        <taxon>Lysobacteraceae</taxon>
        <taxon>Stenotrophomonas</taxon>
    </lineage>
</organism>
<evidence type="ECO:0000313" key="2">
    <source>
        <dbReference type="Proteomes" id="UP000051386"/>
    </source>
</evidence>
<sequence length="94" mass="10321">MNAQLAMKTYTTISLYGQLGNHAVVRLPGRRHPGLIVQSDTVAGFIAQLQEAQVSLRAGRLPRADAEMDLLIEVLQDWYAQIEERLADAGEAMG</sequence>